<feature type="compositionally biased region" description="Basic and acidic residues" evidence="7">
    <location>
        <begin position="219"/>
        <end position="228"/>
    </location>
</feature>
<dbReference type="GeneID" id="105174968"/>
<name>A0A6I9UCC2_SESIN</name>
<dbReference type="PANTHER" id="PTHR13738">
    <property type="entry name" value="TROPONIN I"/>
    <property type="match status" value="1"/>
</dbReference>
<keyword evidence="6" id="KW-0539">Nucleus</keyword>
<dbReference type="Proteomes" id="UP000504604">
    <property type="component" value="Linkage group LG12"/>
</dbReference>
<evidence type="ECO:0000256" key="7">
    <source>
        <dbReference type="SAM" id="MobiDB-lite"/>
    </source>
</evidence>
<organism evidence="9 10">
    <name type="scientific">Sesamum indicum</name>
    <name type="common">Oriental sesame</name>
    <name type="synonym">Sesamum orientale</name>
    <dbReference type="NCBI Taxonomy" id="4182"/>
    <lineage>
        <taxon>Eukaryota</taxon>
        <taxon>Viridiplantae</taxon>
        <taxon>Streptophyta</taxon>
        <taxon>Embryophyta</taxon>
        <taxon>Tracheophyta</taxon>
        <taxon>Spermatophyta</taxon>
        <taxon>Magnoliopsida</taxon>
        <taxon>eudicotyledons</taxon>
        <taxon>Gunneridae</taxon>
        <taxon>Pentapetalae</taxon>
        <taxon>asterids</taxon>
        <taxon>lamiids</taxon>
        <taxon>Lamiales</taxon>
        <taxon>Pedaliaceae</taxon>
        <taxon>Sesamum</taxon>
    </lineage>
</organism>
<evidence type="ECO:0000256" key="6">
    <source>
        <dbReference type="ARBA" id="ARBA00023242"/>
    </source>
</evidence>
<feature type="compositionally biased region" description="Acidic residues" evidence="7">
    <location>
        <begin position="1663"/>
        <end position="1672"/>
    </location>
</feature>
<sequence length="1728" mass="191454">MTTVEKLLVQIFERRNSIIEQVKQQTELYNQHLASKLLIDGISPPSWLWNPSASSDSKELNKEELISKLLHQYPQPSVRCSIAHYPAYNNLVFTGANDEFSDGVFMGHTAFDKGPGRQDDLSVPALTTDDCGLCVLNYPEPDASVTSPEDQTDGRISNIYNAPDQSLVGIQRSKSRQKALVLRNSAKQQTKSSLSHENISNGFSSQIRFSLSAANQMGQKDELAKSPEPDPVGRQSCKDVDLDESDFEKKEKGIDARITRSGSYSEVPISVSGSLTLGRSSEDCKEDASSAAAKERRNGSTSVCDPKEADNSVDKLPKSAGQSTICFQSGGDRQLDGADCASNDKETNVSTGRITRSKISGKPQNYACNSSKAESDAYQKIDIAMMDSQDQPSNYADGSLTRFSPCNILNEGFEARESISGDSKSRKEKGAVPSLSSSQHKTCVDEISGLDMHAHSAMVDGGIAPSSGGSPLEVNDSGEVLGLVRHSVGLFRRVTRSQTRADDKEANKPVISFENRSFGGTMSKSGCKQKSAAKNELHKASSGQSISTCHGTNNMLDQCGNGALLMPSELVLHDHVDQSGTSSSNDAKQRRDVESQVGDASDSFVFVEPKHLSFIEIEDYPSKRFTPDSEVRTLDNLPEKLGYSVSDAAISLDKGISGDVNLLVSGKNSSEKPHVSGKSEEVQRDSLESDIQENPDTRDEKNGTIVSDYSKSKSSKDNKDAALNCKISGVQQEANITRSKMVDIHELQMHPVKSHLEHGHESFPEPHMEEGNLSAEGKDKSPWMANAPEMENLRPSVCPNSVKEPRAESDACSIEKVQMSNPSCVVLDNRKQLPAQESQILSCREGEVSGQHADSPGVDNGFVACSTIRSPHHENLSLERRFRHASMESWPQPKRRKIETQQTHSFTTSVSLRVRRPDSNQRGPSNKYLANIGINIDTVLMDTFDVNTITDTEICPEMDPNLTEGIESTSLSQNGELMQVEFCNEENEHKNLSSVINNEELGAAHFSSLTKKEAETSQGCFIEEMGTPHSSSDHLDATEPVDGQCSHHLCDLGKNINNLDSENLTFPNAVLEGIQSPKWDNLQPQHSVIFASNEDEELIDVDQSRPVFEGFIVDAQTDGGELDLAEDRIDFDKLNLPRTTIERASILAEICKSASSDTPLSNFSYACGFQGTQNLLCSVPNGHLEHLDLRSNFPLNSGFGKQLESGSRLTDDKKDASEWMPYTDHPSYSGTHIGWNSRHQQASPVGRLWERLSSHTGSSEKRLSSNPELTCFPIEEDPSISEGNKTVDDNTDDVQEEVDSSFAKHCDGRHPLKDLTNLGLNPLSVSAQEKILRADSVDLVSKKFSASGTQDKAQWSPKIQHMNRSVTRENQTSFIGATDGRKNQTLATGTNGIKKAKESINNSISRPILLNKTSLKRGEQKLSLKESRRNNIVSNVNSFIPLVQQKQAAAVCAGKRDVKVKALEAAEAAKRLEEKKENERKMRKEALKLERAKLEEKNMRQMELEKKKKEEERKKKDADIIAKKRLREEEERKEKEKKRMRLEARQRQKEQEEKMRSEKAEKEKQQKQRHKDEQINSKMEFQNESKKQQNKDIIRGDDIALKQTETKLTPAEVMMNYEECGTSGPSCEAGKAMHTVDESPKKEDLIGCNSQGKSYEISPYQCSDDEDDEEDELPTKKHIPSWASKNSVAMLLALQQEMDPDVIFPPESFCRMDEVLLPRRVQQKQVAT</sequence>
<dbReference type="OrthoDB" id="681218at2759"/>
<feature type="compositionally biased region" description="Basic and acidic residues" evidence="7">
    <location>
        <begin position="1541"/>
        <end position="1598"/>
    </location>
</feature>
<comment type="subcellular location">
    <subcellularLocation>
        <location evidence="2">Cytoplasm</location>
        <location evidence="2">Cytoskeleton</location>
        <location evidence="2">Spindle</location>
    </subcellularLocation>
    <subcellularLocation>
        <location evidence="1">Nucleus</location>
    </subcellularLocation>
</comment>
<feature type="compositionally biased region" description="Basic and acidic residues" evidence="7">
    <location>
        <begin position="669"/>
        <end position="687"/>
    </location>
</feature>
<feature type="region of interest" description="Disordered" evidence="7">
    <location>
        <begin position="757"/>
        <end position="778"/>
    </location>
</feature>
<dbReference type="GO" id="GO:0005634">
    <property type="term" value="C:nucleus"/>
    <property type="evidence" value="ECO:0007669"/>
    <property type="project" value="UniProtKB-SubCell"/>
</dbReference>
<evidence type="ECO:0000313" key="10">
    <source>
        <dbReference type="RefSeq" id="XP_011095546.1"/>
    </source>
</evidence>
<evidence type="ECO:0000256" key="5">
    <source>
        <dbReference type="ARBA" id="ARBA00023212"/>
    </source>
</evidence>
<feature type="region of interest" description="Disordered" evidence="7">
    <location>
        <begin position="522"/>
        <end position="547"/>
    </location>
</feature>
<dbReference type="RefSeq" id="XP_011095546.1">
    <property type="nucleotide sequence ID" value="XM_011097244.2"/>
</dbReference>
<dbReference type="GO" id="GO:0005819">
    <property type="term" value="C:spindle"/>
    <property type="evidence" value="ECO:0007669"/>
    <property type="project" value="UniProtKB-SubCell"/>
</dbReference>
<evidence type="ECO:0000256" key="4">
    <source>
        <dbReference type="ARBA" id="ARBA00022490"/>
    </source>
</evidence>
<proteinExistence type="inferred from homology"/>
<dbReference type="InterPro" id="IPR005635">
    <property type="entry name" value="Inner_centromere_prot_ARK-bd"/>
</dbReference>
<accession>A0A6I9UCC2</accession>
<evidence type="ECO:0000313" key="9">
    <source>
        <dbReference type="Proteomes" id="UP000504604"/>
    </source>
</evidence>
<feature type="compositionally biased region" description="Basic and acidic residues" evidence="7">
    <location>
        <begin position="710"/>
        <end position="719"/>
    </location>
</feature>
<dbReference type="Pfam" id="PF03941">
    <property type="entry name" value="INCENP_ARK-bind"/>
    <property type="match status" value="1"/>
</dbReference>
<feature type="region of interest" description="Disordered" evidence="7">
    <location>
        <begin position="1501"/>
        <end position="1598"/>
    </location>
</feature>
<protein>
    <submittedName>
        <fullName evidence="10">Uncharacterized protein LOC105174968 isoform X1</fullName>
    </submittedName>
</protein>
<evidence type="ECO:0000256" key="2">
    <source>
        <dbReference type="ARBA" id="ARBA00004186"/>
    </source>
</evidence>
<dbReference type="InterPro" id="IPR050875">
    <property type="entry name" value="Troponin_I"/>
</dbReference>
<feature type="region of interest" description="Disordered" evidence="7">
    <location>
        <begin position="1256"/>
        <end position="1293"/>
    </location>
</feature>
<comment type="similarity">
    <text evidence="3">Belongs to the INCENP family.</text>
</comment>
<dbReference type="KEGG" id="sind:105174968"/>
<evidence type="ECO:0000256" key="1">
    <source>
        <dbReference type="ARBA" id="ARBA00004123"/>
    </source>
</evidence>
<dbReference type="FunCoup" id="A0A6I9UCC2">
    <property type="interactions" value="492"/>
</dbReference>
<feature type="compositionally biased region" description="Basic and acidic residues" evidence="7">
    <location>
        <begin position="417"/>
        <end position="430"/>
    </location>
</feature>
<keyword evidence="5" id="KW-0206">Cytoskeleton</keyword>
<feature type="region of interest" description="Disordered" evidence="7">
    <location>
        <begin position="1624"/>
        <end position="1678"/>
    </location>
</feature>
<feature type="compositionally biased region" description="Basic and acidic residues" evidence="7">
    <location>
        <begin position="1634"/>
        <end position="1645"/>
    </location>
</feature>
<evidence type="ECO:0000256" key="3">
    <source>
        <dbReference type="ARBA" id="ARBA00010042"/>
    </source>
</evidence>
<gene>
    <name evidence="10" type="primary">LOC105174968</name>
</gene>
<keyword evidence="9" id="KW-1185">Reference proteome</keyword>
<reference evidence="10" key="1">
    <citation type="submission" date="2025-08" db="UniProtKB">
        <authorList>
            <consortium name="RefSeq"/>
        </authorList>
    </citation>
    <scope>IDENTIFICATION</scope>
</reference>
<feature type="domain" description="Inner centromere protein ARK-binding" evidence="8">
    <location>
        <begin position="1663"/>
        <end position="1715"/>
    </location>
</feature>
<feature type="region of interest" description="Disordered" evidence="7">
    <location>
        <begin position="887"/>
        <end position="906"/>
    </location>
</feature>
<evidence type="ECO:0000259" key="8">
    <source>
        <dbReference type="Pfam" id="PF03941"/>
    </source>
</evidence>
<feature type="region of interest" description="Disordered" evidence="7">
    <location>
        <begin position="215"/>
        <end position="249"/>
    </location>
</feature>
<keyword evidence="4" id="KW-0963">Cytoplasm</keyword>
<feature type="compositionally biased region" description="Basic and acidic residues" evidence="7">
    <location>
        <begin position="1501"/>
        <end position="1534"/>
    </location>
</feature>
<feature type="region of interest" description="Disordered" evidence="7">
    <location>
        <begin position="576"/>
        <end position="598"/>
    </location>
</feature>
<dbReference type="PANTHER" id="PTHR13738:SF1">
    <property type="entry name" value="TROPONIN I"/>
    <property type="match status" value="1"/>
</dbReference>
<feature type="region of interest" description="Disordered" evidence="7">
    <location>
        <begin position="417"/>
        <end position="440"/>
    </location>
</feature>
<dbReference type="InParanoid" id="A0A6I9UCC2"/>
<feature type="compositionally biased region" description="Basic and acidic residues" evidence="7">
    <location>
        <begin position="305"/>
        <end position="317"/>
    </location>
</feature>
<feature type="region of interest" description="Disordered" evidence="7">
    <location>
        <begin position="665"/>
        <end position="719"/>
    </location>
</feature>
<feature type="compositionally biased region" description="Basic and acidic residues" evidence="7">
    <location>
        <begin position="280"/>
        <end position="298"/>
    </location>
</feature>
<feature type="region of interest" description="Disordered" evidence="7">
    <location>
        <begin position="275"/>
        <end position="320"/>
    </location>
</feature>